<reference evidence="8 9" key="1">
    <citation type="submission" date="2016-10" db="EMBL/GenBank/DDBJ databases">
        <authorList>
            <person name="de Groot N.N."/>
        </authorList>
    </citation>
    <scope>NUCLEOTIDE SEQUENCE [LARGE SCALE GENOMIC DNA]</scope>
    <source>
        <strain evidence="8 9">R5</strain>
    </source>
</reference>
<name>A0A1G7MLJ1_9BRAD</name>
<dbReference type="InterPro" id="IPR017941">
    <property type="entry name" value="Rieske_2Fe-2S"/>
</dbReference>
<dbReference type="RefSeq" id="WP_210189655.1">
    <property type="nucleotide sequence ID" value="NZ_FMZW01000064.1"/>
</dbReference>
<dbReference type="PROSITE" id="PS00570">
    <property type="entry name" value="RING_HYDROXYL_ALPHA"/>
    <property type="match status" value="1"/>
</dbReference>
<dbReference type="EMBL" id="FMZW01000064">
    <property type="protein sequence ID" value="SDF62567.1"/>
    <property type="molecule type" value="Genomic_DNA"/>
</dbReference>
<evidence type="ECO:0000259" key="7">
    <source>
        <dbReference type="PROSITE" id="PS51296"/>
    </source>
</evidence>
<evidence type="ECO:0000256" key="5">
    <source>
        <dbReference type="ARBA" id="ARBA00023004"/>
    </source>
</evidence>
<evidence type="ECO:0000313" key="9">
    <source>
        <dbReference type="Proteomes" id="UP000199245"/>
    </source>
</evidence>
<dbReference type="InterPro" id="IPR036922">
    <property type="entry name" value="Rieske_2Fe-2S_sf"/>
</dbReference>
<dbReference type="PANTHER" id="PTHR43756">
    <property type="entry name" value="CHOLINE MONOOXYGENASE, CHLOROPLASTIC"/>
    <property type="match status" value="1"/>
</dbReference>
<proteinExistence type="inferred from homology"/>
<keyword evidence="6" id="KW-0411">Iron-sulfur</keyword>
<dbReference type="GO" id="GO:0016491">
    <property type="term" value="F:oxidoreductase activity"/>
    <property type="evidence" value="ECO:0007669"/>
    <property type="project" value="UniProtKB-KW"/>
</dbReference>
<evidence type="ECO:0000256" key="4">
    <source>
        <dbReference type="ARBA" id="ARBA00023002"/>
    </source>
</evidence>
<dbReference type="Pfam" id="PF00355">
    <property type="entry name" value="Rieske"/>
    <property type="match status" value="1"/>
</dbReference>
<organism evidence="8 9">
    <name type="scientific">Bradyrhizobium brasilense</name>
    <dbReference type="NCBI Taxonomy" id="1419277"/>
    <lineage>
        <taxon>Bacteria</taxon>
        <taxon>Pseudomonadati</taxon>
        <taxon>Pseudomonadota</taxon>
        <taxon>Alphaproteobacteria</taxon>
        <taxon>Hyphomicrobiales</taxon>
        <taxon>Nitrobacteraceae</taxon>
        <taxon>Bradyrhizobium</taxon>
    </lineage>
</organism>
<evidence type="ECO:0000256" key="3">
    <source>
        <dbReference type="ARBA" id="ARBA00022723"/>
    </source>
</evidence>
<feature type="domain" description="Rieske" evidence="7">
    <location>
        <begin position="41"/>
        <end position="107"/>
    </location>
</feature>
<comment type="similarity">
    <text evidence="1">Belongs to the bacterial ring-hydroxylating dioxygenase alpha subunit family.</text>
</comment>
<dbReference type="GO" id="GO:0051537">
    <property type="term" value="F:2 iron, 2 sulfur cluster binding"/>
    <property type="evidence" value="ECO:0007669"/>
    <property type="project" value="UniProtKB-KW"/>
</dbReference>
<evidence type="ECO:0000256" key="1">
    <source>
        <dbReference type="ARBA" id="ARBA00008751"/>
    </source>
</evidence>
<dbReference type="Gene3D" id="2.102.10.10">
    <property type="entry name" value="Rieske [2Fe-2S] iron-sulphur domain"/>
    <property type="match status" value="1"/>
</dbReference>
<gene>
    <name evidence="8" type="ORF">SAMN05216337_106442</name>
</gene>
<dbReference type="Proteomes" id="UP000199245">
    <property type="component" value="Unassembled WGS sequence"/>
</dbReference>
<accession>A0A1G7MLJ1</accession>
<evidence type="ECO:0000256" key="6">
    <source>
        <dbReference type="ARBA" id="ARBA00023014"/>
    </source>
</evidence>
<evidence type="ECO:0000313" key="8">
    <source>
        <dbReference type="EMBL" id="SDF62567.1"/>
    </source>
</evidence>
<dbReference type="AlphaFoldDB" id="A0A1G7MLJ1"/>
<protein>
    <submittedName>
        <fullName evidence="8">Rieske [2Fe-2S] domain-containing protein</fullName>
    </submittedName>
</protein>
<dbReference type="Gene3D" id="3.90.380.10">
    <property type="entry name" value="Naphthalene 1,2-dioxygenase Alpha Subunit, Chain A, domain 1"/>
    <property type="match status" value="1"/>
</dbReference>
<evidence type="ECO:0000256" key="2">
    <source>
        <dbReference type="ARBA" id="ARBA00022714"/>
    </source>
</evidence>
<keyword evidence="3" id="KW-0479">Metal-binding</keyword>
<dbReference type="PRINTS" id="PR00090">
    <property type="entry name" value="RNGDIOXGNASE"/>
</dbReference>
<keyword evidence="5" id="KW-0408">Iron</keyword>
<keyword evidence="4" id="KW-0560">Oxidoreductase</keyword>
<dbReference type="InterPro" id="IPR001663">
    <property type="entry name" value="Rng_hydr_dOase-A"/>
</dbReference>
<dbReference type="InterPro" id="IPR015881">
    <property type="entry name" value="ARHD_Rieske_2Fe_2S"/>
</dbReference>
<dbReference type="PANTHER" id="PTHR43756:SF1">
    <property type="entry name" value="3-PHENYLPROPIONATE_CINNAMIC ACID DIOXYGENASE SUBUNIT ALPHA"/>
    <property type="match status" value="1"/>
</dbReference>
<dbReference type="PROSITE" id="PS51296">
    <property type="entry name" value="RIESKE"/>
    <property type="match status" value="1"/>
</dbReference>
<dbReference type="GO" id="GO:0005506">
    <property type="term" value="F:iron ion binding"/>
    <property type="evidence" value="ECO:0007669"/>
    <property type="project" value="InterPro"/>
</dbReference>
<keyword evidence="2" id="KW-0001">2Fe-2S</keyword>
<dbReference type="SUPFAM" id="SSF50022">
    <property type="entry name" value="ISP domain"/>
    <property type="match status" value="1"/>
</dbReference>
<sequence length="107" mass="12431">MPLRNDFDQLVDVKGGFISREIFVDADIYRQELDKVFTRAWLLVGHESLVPNPGDFYTSRMGEESVILCRDKKGEIHVFLNSCRHRGMKVCRYEQGNTSLFTCPYHS</sequence>